<proteinExistence type="inferred from homology"/>
<dbReference type="PANTHER" id="PTHR10629:SF52">
    <property type="entry name" value="DNA (CYTOSINE-5)-METHYLTRANSFERASE 1"/>
    <property type="match status" value="1"/>
</dbReference>
<organism evidence="8 9">
    <name type="scientific">Nocardioides panacihumi</name>
    <dbReference type="NCBI Taxonomy" id="400774"/>
    <lineage>
        <taxon>Bacteria</taxon>
        <taxon>Bacillati</taxon>
        <taxon>Actinomycetota</taxon>
        <taxon>Actinomycetes</taxon>
        <taxon>Propionibacteriales</taxon>
        <taxon>Nocardioidaceae</taxon>
        <taxon>Nocardioides</taxon>
    </lineage>
</organism>
<comment type="catalytic activity">
    <reaction evidence="7">
        <text>a 2'-deoxycytidine in DNA + S-adenosyl-L-methionine = a 5-methyl-2'-deoxycytidine in DNA + S-adenosyl-L-homocysteine + H(+)</text>
        <dbReference type="Rhea" id="RHEA:13681"/>
        <dbReference type="Rhea" id="RHEA-COMP:11369"/>
        <dbReference type="Rhea" id="RHEA-COMP:11370"/>
        <dbReference type="ChEBI" id="CHEBI:15378"/>
        <dbReference type="ChEBI" id="CHEBI:57856"/>
        <dbReference type="ChEBI" id="CHEBI:59789"/>
        <dbReference type="ChEBI" id="CHEBI:85452"/>
        <dbReference type="ChEBI" id="CHEBI:85454"/>
        <dbReference type="EC" id="2.1.1.37"/>
    </reaction>
</comment>
<dbReference type="PROSITE" id="PS51679">
    <property type="entry name" value="SAM_MT_C5"/>
    <property type="match status" value="1"/>
</dbReference>
<comment type="similarity">
    <text evidence="5 6">Belongs to the class I-like SAM-binding methyltransferase superfamily. C5-methyltransferase family.</text>
</comment>
<dbReference type="InterPro" id="IPR050390">
    <property type="entry name" value="C5-Methyltransferase"/>
</dbReference>
<evidence type="ECO:0000313" key="9">
    <source>
        <dbReference type="Proteomes" id="UP001500571"/>
    </source>
</evidence>
<dbReference type="InterPro" id="IPR029063">
    <property type="entry name" value="SAM-dependent_MTases_sf"/>
</dbReference>
<dbReference type="PROSITE" id="PS00094">
    <property type="entry name" value="C5_MTASE_1"/>
    <property type="match status" value="1"/>
</dbReference>
<dbReference type="EMBL" id="BAAAPB010000001">
    <property type="protein sequence ID" value="GAA1955108.1"/>
    <property type="molecule type" value="Genomic_DNA"/>
</dbReference>
<dbReference type="Gene3D" id="3.90.120.10">
    <property type="entry name" value="DNA Methylase, subunit A, domain 2"/>
    <property type="match status" value="1"/>
</dbReference>
<dbReference type="NCBIfam" id="TIGR00675">
    <property type="entry name" value="dcm"/>
    <property type="match status" value="1"/>
</dbReference>
<evidence type="ECO:0000256" key="5">
    <source>
        <dbReference type="PROSITE-ProRule" id="PRU01016"/>
    </source>
</evidence>
<evidence type="ECO:0000256" key="1">
    <source>
        <dbReference type="ARBA" id="ARBA00022603"/>
    </source>
</evidence>
<gene>
    <name evidence="8" type="ORF">GCM10009798_12930</name>
</gene>
<reference evidence="8 9" key="1">
    <citation type="journal article" date="2019" name="Int. J. Syst. Evol. Microbiol.">
        <title>The Global Catalogue of Microorganisms (GCM) 10K type strain sequencing project: providing services to taxonomists for standard genome sequencing and annotation.</title>
        <authorList>
            <consortium name="The Broad Institute Genomics Platform"/>
            <consortium name="The Broad Institute Genome Sequencing Center for Infectious Disease"/>
            <person name="Wu L."/>
            <person name="Ma J."/>
        </authorList>
    </citation>
    <scope>NUCLEOTIDE SEQUENCE [LARGE SCALE GENOMIC DNA]</scope>
    <source>
        <strain evidence="8 9">JCM 15309</strain>
    </source>
</reference>
<feature type="active site" evidence="5">
    <location>
        <position position="77"/>
    </location>
</feature>
<dbReference type="InterPro" id="IPR001525">
    <property type="entry name" value="C5_MeTfrase"/>
</dbReference>
<dbReference type="Pfam" id="PF00145">
    <property type="entry name" value="DNA_methylase"/>
    <property type="match status" value="1"/>
</dbReference>
<dbReference type="SUPFAM" id="SSF53335">
    <property type="entry name" value="S-adenosyl-L-methionine-dependent methyltransferases"/>
    <property type="match status" value="1"/>
</dbReference>
<keyword evidence="3 5" id="KW-0949">S-adenosyl-L-methionine</keyword>
<evidence type="ECO:0000256" key="4">
    <source>
        <dbReference type="ARBA" id="ARBA00022747"/>
    </source>
</evidence>
<dbReference type="InterPro" id="IPR018117">
    <property type="entry name" value="C5_DNA_meth_AS"/>
</dbReference>
<dbReference type="PRINTS" id="PR00105">
    <property type="entry name" value="C5METTRFRASE"/>
</dbReference>
<evidence type="ECO:0000256" key="3">
    <source>
        <dbReference type="ARBA" id="ARBA00022691"/>
    </source>
</evidence>
<keyword evidence="1 5" id="KW-0489">Methyltransferase</keyword>
<dbReference type="Gene3D" id="3.40.50.150">
    <property type="entry name" value="Vaccinia Virus protein VP39"/>
    <property type="match status" value="1"/>
</dbReference>
<accession>A0ABN2QQS6</accession>
<evidence type="ECO:0000256" key="6">
    <source>
        <dbReference type="RuleBase" id="RU000416"/>
    </source>
</evidence>
<dbReference type="Proteomes" id="UP001500571">
    <property type="component" value="Unassembled WGS sequence"/>
</dbReference>
<evidence type="ECO:0000256" key="2">
    <source>
        <dbReference type="ARBA" id="ARBA00022679"/>
    </source>
</evidence>
<evidence type="ECO:0000313" key="8">
    <source>
        <dbReference type="EMBL" id="GAA1955108.1"/>
    </source>
</evidence>
<comment type="caution">
    <text evidence="8">The sequence shown here is derived from an EMBL/GenBank/DDBJ whole genome shotgun (WGS) entry which is preliminary data.</text>
</comment>
<dbReference type="PANTHER" id="PTHR10629">
    <property type="entry name" value="CYTOSINE-SPECIFIC METHYLTRANSFERASE"/>
    <property type="match status" value="1"/>
</dbReference>
<protein>
    <recommendedName>
        <fullName evidence="7">Cytosine-specific methyltransferase</fullName>
        <ecNumber evidence="7">2.1.1.37</ecNumber>
    </recommendedName>
</protein>
<dbReference type="RefSeq" id="WP_344043597.1">
    <property type="nucleotide sequence ID" value="NZ_BAAAPB010000001.1"/>
</dbReference>
<keyword evidence="4" id="KW-0680">Restriction system</keyword>
<name>A0ABN2QQS6_9ACTN</name>
<keyword evidence="9" id="KW-1185">Reference proteome</keyword>
<evidence type="ECO:0000256" key="7">
    <source>
        <dbReference type="RuleBase" id="RU000417"/>
    </source>
</evidence>
<keyword evidence="2 5" id="KW-0808">Transferase</keyword>
<dbReference type="EC" id="2.1.1.37" evidence="7"/>
<sequence length="379" mass="42630">MTAAKPTTIDLFAGCGGMTVGFADEGFQPVLAVEWDRYAAATYAANWGEDHVIPGDIAEVAKSQIPLADVIIGGPPCQGFSNLGLKRLDDPRNQLWREYMRFIRTAKPQVFVVENVDRFAKSPEFAMLQAEIDHGVLKNYEISYGVLNAADYGVSQRRRRTIIIGSRIGKIELPEPTHAREAASGLKQWRTVRDRIEGLPARPDTTELPQSVTSFFGEPMPGVFKGLDIHFRRDPRQLSLDRYSYVPPGGGRFDVPPELLPRCWREKATGTTDVMGRMRWDFPSHTIRTEFFKPEKGSYLHPQWEPGVQDPREERLYVRGNPRKSVNRVVTHYEASLIQDFPEDYQWVGSKIAIAKQIGNAVPSGLARAIARHIKPCVA</sequence>